<keyword evidence="10 11" id="KW-0472">Membrane</keyword>
<evidence type="ECO:0000256" key="2">
    <source>
        <dbReference type="ARBA" id="ARBA00022475"/>
    </source>
</evidence>
<evidence type="ECO:0000256" key="8">
    <source>
        <dbReference type="ARBA" id="ARBA00022989"/>
    </source>
</evidence>
<comment type="function">
    <text evidence="11">Part of the high-affinity ATP-driven potassium transport (or Kdp) system, which catalyzes the hydrolysis of ATP coupled with the electrogenic transport of potassium into the cytoplasm. This subunit acts as a catalytic chaperone that increases the ATP-binding affinity of the ATP-hydrolyzing subunit KdpB by the formation of a transient KdpB/KdpC/ATP ternary complex.</text>
</comment>
<evidence type="ECO:0000256" key="1">
    <source>
        <dbReference type="ARBA" id="ARBA00022448"/>
    </source>
</evidence>
<comment type="subcellular location">
    <subcellularLocation>
        <location evidence="11">Cell membrane</location>
        <topology evidence="11">Single-pass membrane protein</topology>
    </subcellularLocation>
</comment>
<evidence type="ECO:0000313" key="12">
    <source>
        <dbReference type="EMBL" id="KPY51485.1"/>
    </source>
</evidence>
<evidence type="ECO:0000256" key="5">
    <source>
        <dbReference type="ARBA" id="ARBA00022741"/>
    </source>
</evidence>
<sequence>MSCTPVGVQLHLIEDVEMSNVVRPALSLIVLMSLITGVAYPLVVTGVAQVAFPAQANGSLLYDNEGKVRGSELIAQSFTGDEWFQPRPSAGAFATVASGASNFAPSNPALATRVTEDAAKLAVPGQGPVPLALLTTSGSGLDPHLSPEAADWQAARVAAARKLPLDRVQALIEANTRRPLIGPPVVNVLTLNMSLNQITSAQRNAQL</sequence>
<dbReference type="HAMAP" id="MF_00276">
    <property type="entry name" value="KdpC"/>
    <property type="match status" value="1"/>
</dbReference>
<keyword evidence="7 11" id="KW-0630">Potassium</keyword>
<evidence type="ECO:0000256" key="6">
    <source>
        <dbReference type="ARBA" id="ARBA00022840"/>
    </source>
</evidence>
<keyword evidence="4 11" id="KW-0812">Transmembrane</keyword>
<dbReference type="PANTHER" id="PTHR30042:SF2">
    <property type="entry name" value="POTASSIUM-TRANSPORTING ATPASE KDPC SUBUNIT"/>
    <property type="match status" value="1"/>
</dbReference>
<dbReference type="NCBIfam" id="NF001454">
    <property type="entry name" value="PRK00315.1"/>
    <property type="match status" value="1"/>
</dbReference>
<evidence type="ECO:0000256" key="10">
    <source>
        <dbReference type="ARBA" id="ARBA00023136"/>
    </source>
</evidence>
<protein>
    <recommendedName>
        <fullName evidence="11">Potassium-transporting ATPase KdpC subunit</fullName>
    </recommendedName>
    <alternativeName>
        <fullName evidence="11">ATP phosphohydrolase [potassium-transporting] C chain</fullName>
    </alternativeName>
    <alternativeName>
        <fullName evidence="11">Potassium-binding and translocating subunit C</fullName>
    </alternativeName>
    <alternativeName>
        <fullName evidence="11">Potassium-translocating ATPase C chain</fullName>
    </alternativeName>
</protein>
<evidence type="ECO:0000256" key="4">
    <source>
        <dbReference type="ARBA" id="ARBA00022692"/>
    </source>
</evidence>
<comment type="similarity">
    <text evidence="11">Belongs to the KdpC family.</text>
</comment>
<dbReference type="PIRSF" id="PIRSF001296">
    <property type="entry name" value="K_ATPase_KdpC"/>
    <property type="match status" value="1"/>
</dbReference>
<dbReference type="GO" id="GO:0005886">
    <property type="term" value="C:plasma membrane"/>
    <property type="evidence" value="ECO:0007669"/>
    <property type="project" value="UniProtKB-SubCell"/>
</dbReference>
<name>A0A0Q0EJH5_PSESI</name>
<evidence type="ECO:0000313" key="13">
    <source>
        <dbReference type="Proteomes" id="UP000050554"/>
    </source>
</evidence>
<proteinExistence type="inferred from homology"/>
<dbReference type="EMBL" id="LJRF01000012">
    <property type="protein sequence ID" value="KPY51485.1"/>
    <property type="molecule type" value="Genomic_DNA"/>
</dbReference>
<keyword evidence="9 11" id="KW-0406">Ion transport</keyword>
<evidence type="ECO:0000256" key="3">
    <source>
        <dbReference type="ARBA" id="ARBA00022538"/>
    </source>
</evidence>
<dbReference type="InterPro" id="IPR003820">
    <property type="entry name" value="KdpC"/>
</dbReference>
<evidence type="ECO:0000256" key="7">
    <source>
        <dbReference type="ARBA" id="ARBA00022958"/>
    </source>
</evidence>
<dbReference type="Pfam" id="PF02669">
    <property type="entry name" value="KdpC"/>
    <property type="match status" value="1"/>
</dbReference>
<organism evidence="12 13">
    <name type="scientific">Pseudomonas syringae pv. ribicola</name>
    <dbReference type="NCBI Taxonomy" id="55398"/>
    <lineage>
        <taxon>Bacteria</taxon>
        <taxon>Pseudomonadati</taxon>
        <taxon>Pseudomonadota</taxon>
        <taxon>Gammaproteobacteria</taxon>
        <taxon>Pseudomonadales</taxon>
        <taxon>Pseudomonadaceae</taxon>
        <taxon>Pseudomonas</taxon>
    </lineage>
</organism>
<dbReference type="GO" id="GO:0008556">
    <property type="term" value="F:P-type potassium transmembrane transporter activity"/>
    <property type="evidence" value="ECO:0007669"/>
    <property type="project" value="InterPro"/>
</dbReference>
<keyword evidence="2 11" id="KW-1003">Cell membrane</keyword>
<dbReference type="PANTHER" id="PTHR30042">
    <property type="entry name" value="POTASSIUM-TRANSPORTING ATPASE C CHAIN"/>
    <property type="match status" value="1"/>
</dbReference>
<comment type="caution">
    <text evidence="12">The sequence shown here is derived from an EMBL/GenBank/DDBJ whole genome shotgun (WGS) entry which is preliminary data.</text>
</comment>
<keyword evidence="5 11" id="KW-0547">Nucleotide-binding</keyword>
<keyword evidence="8 11" id="KW-1133">Transmembrane helix</keyword>
<keyword evidence="1 11" id="KW-0813">Transport</keyword>
<gene>
    <name evidence="11" type="primary">kdpC</name>
    <name evidence="12" type="ORF">ALO47_100387</name>
</gene>
<accession>A0A0Q0EJH5</accession>
<dbReference type="Proteomes" id="UP000050554">
    <property type="component" value="Unassembled WGS sequence"/>
</dbReference>
<evidence type="ECO:0000256" key="11">
    <source>
        <dbReference type="HAMAP-Rule" id="MF_00276"/>
    </source>
</evidence>
<dbReference type="GO" id="GO:0005524">
    <property type="term" value="F:ATP binding"/>
    <property type="evidence" value="ECO:0007669"/>
    <property type="project" value="UniProtKB-UniRule"/>
</dbReference>
<reference evidence="12 13" key="1">
    <citation type="submission" date="2015-09" db="EMBL/GenBank/DDBJ databases">
        <title>Genome announcement of multiple Pseudomonas syringae strains.</title>
        <authorList>
            <person name="Thakur S."/>
            <person name="Wang P.W."/>
            <person name="Gong Y."/>
            <person name="Weir B.S."/>
            <person name="Guttman D.S."/>
        </authorList>
    </citation>
    <scope>NUCLEOTIDE SEQUENCE [LARGE SCALE GENOMIC DNA]</scope>
    <source>
        <strain evidence="12 13">ICMP3882</strain>
    </source>
</reference>
<dbReference type="NCBIfam" id="TIGR00681">
    <property type="entry name" value="kdpC"/>
    <property type="match status" value="1"/>
</dbReference>
<comment type="subunit">
    <text evidence="11">The system is composed of three essential subunits: KdpA, KdpB and KdpC.</text>
</comment>
<feature type="transmembrane region" description="Helical" evidence="11">
    <location>
        <begin position="25"/>
        <end position="52"/>
    </location>
</feature>
<dbReference type="AlphaFoldDB" id="A0A0Q0EJH5"/>
<evidence type="ECO:0000256" key="9">
    <source>
        <dbReference type="ARBA" id="ARBA00023065"/>
    </source>
</evidence>
<keyword evidence="6 11" id="KW-0067">ATP-binding</keyword>
<dbReference type="PATRIC" id="fig|55398.3.peg.4802"/>
<keyword evidence="3 11" id="KW-0633">Potassium transport</keyword>